<feature type="transmembrane region" description="Helical" evidence="1">
    <location>
        <begin position="116"/>
        <end position="145"/>
    </location>
</feature>
<organism evidence="2">
    <name type="scientific">Oryza punctata</name>
    <name type="common">Red rice</name>
    <dbReference type="NCBI Taxonomy" id="4537"/>
    <lineage>
        <taxon>Eukaryota</taxon>
        <taxon>Viridiplantae</taxon>
        <taxon>Streptophyta</taxon>
        <taxon>Embryophyta</taxon>
        <taxon>Tracheophyta</taxon>
        <taxon>Spermatophyta</taxon>
        <taxon>Magnoliopsida</taxon>
        <taxon>Liliopsida</taxon>
        <taxon>Poales</taxon>
        <taxon>Poaceae</taxon>
        <taxon>BOP clade</taxon>
        <taxon>Oryzoideae</taxon>
        <taxon>Oryzeae</taxon>
        <taxon>Oryzinae</taxon>
        <taxon>Oryza</taxon>
    </lineage>
</organism>
<keyword evidence="3" id="KW-1185">Reference proteome</keyword>
<dbReference type="Gramene" id="OPUNC06G08610.1">
    <property type="protein sequence ID" value="OPUNC06G08610.1"/>
    <property type="gene ID" value="OPUNC06G08610"/>
</dbReference>
<dbReference type="InterPro" id="IPR036259">
    <property type="entry name" value="MFS_trans_sf"/>
</dbReference>
<dbReference type="eggNOG" id="KOG1237">
    <property type="taxonomic scope" value="Eukaryota"/>
</dbReference>
<keyword evidence="1" id="KW-1133">Transmembrane helix</keyword>
<proteinExistence type="predicted"/>
<reference evidence="2" key="1">
    <citation type="submission" date="2015-04" db="UniProtKB">
        <authorList>
            <consortium name="EnsemblPlants"/>
        </authorList>
    </citation>
    <scope>IDENTIFICATION</scope>
</reference>
<keyword evidence="1" id="KW-0472">Membrane</keyword>
<accession>A0A0E0L9U4</accession>
<protein>
    <submittedName>
        <fullName evidence="2">Uncharacterized protein</fullName>
    </submittedName>
</protein>
<dbReference type="STRING" id="4537.A0A0E0L9U4"/>
<reference evidence="2" key="2">
    <citation type="submission" date="2018-05" db="EMBL/GenBank/DDBJ databases">
        <title>OpunRS2 (Oryza punctata Reference Sequence Version 2).</title>
        <authorList>
            <person name="Zhang J."/>
            <person name="Kudrna D."/>
            <person name="Lee S."/>
            <person name="Talag J."/>
            <person name="Welchert J."/>
            <person name="Wing R.A."/>
        </authorList>
    </citation>
    <scope>NUCLEOTIDE SEQUENCE [LARGE SCALE GENOMIC DNA]</scope>
</reference>
<keyword evidence="1" id="KW-0812">Transmembrane</keyword>
<dbReference type="Proteomes" id="UP000026962">
    <property type="component" value="Chromosome 6"/>
</dbReference>
<dbReference type="EnsemblPlants" id="OPUNC06G08610.1">
    <property type="protein sequence ID" value="OPUNC06G08610.1"/>
    <property type="gene ID" value="OPUNC06G08610"/>
</dbReference>
<dbReference type="HOGENOM" id="CLU_1356595_0_0_1"/>
<evidence type="ECO:0000313" key="3">
    <source>
        <dbReference type="Proteomes" id="UP000026962"/>
    </source>
</evidence>
<dbReference type="AlphaFoldDB" id="A0A0E0L9U4"/>
<name>A0A0E0L9U4_ORYPU</name>
<evidence type="ECO:0000313" key="2">
    <source>
        <dbReference type="EnsemblPlants" id="OPUNC06G08610.1"/>
    </source>
</evidence>
<dbReference type="Gene3D" id="1.20.1250.20">
    <property type="entry name" value="MFS general substrate transporter like domains"/>
    <property type="match status" value="1"/>
</dbReference>
<sequence>MNTSMRFTATNKVVFTSLANQLFGFANPLGHKPYCRALWHLLSYSRTLAHKGALLDALLPALPHLHRQGVYNTSLQAFSADQLDIGSDDDGGSADSGATTVEQEQRSKVRSVFFQWWYIGMCNIGWGISFTVPAAVMAVSVVAFFCCTPLYKQRQPRVVHHKPCRDSVLKALKSLLASFTARKITLPSKDSDDDTGIVSELE</sequence>
<evidence type="ECO:0000256" key="1">
    <source>
        <dbReference type="SAM" id="Phobius"/>
    </source>
</evidence>